<comment type="similarity">
    <text evidence="1 4">Belongs to the glycosyl hydrolase 1 family.</text>
</comment>
<dbReference type="GO" id="GO:0005975">
    <property type="term" value="P:carbohydrate metabolic process"/>
    <property type="evidence" value="ECO:0007669"/>
    <property type="project" value="InterPro"/>
</dbReference>
<dbReference type="PANTHER" id="PTHR10353:SF137">
    <property type="entry name" value="MYROSINASE 3-RELATED"/>
    <property type="match status" value="1"/>
</dbReference>
<proteinExistence type="inferred from homology"/>
<evidence type="ECO:0000313" key="5">
    <source>
        <dbReference type="EMBL" id="CAA2994501.1"/>
    </source>
</evidence>
<evidence type="ECO:0000256" key="2">
    <source>
        <dbReference type="ARBA" id="ARBA00022801"/>
    </source>
</evidence>
<organism evidence="5 6">
    <name type="scientific">Olea europaea subsp. europaea</name>
    <dbReference type="NCBI Taxonomy" id="158383"/>
    <lineage>
        <taxon>Eukaryota</taxon>
        <taxon>Viridiplantae</taxon>
        <taxon>Streptophyta</taxon>
        <taxon>Embryophyta</taxon>
        <taxon>Tracheophyta</taxon>
        <taxon>Spermatophyta</taxon>
        <taxon>Magnoliopsida</taxon>
        <taxon>eudicotyledons</taxon>
        <taxon>Gunneridae</taxon>
        <taxon>Pentapetalae</taxon>
        <taxon>asterids</taxon>
        <taxon>lamiids</taxon>
        <taxon>Lamiales</taxon>
        <taxon>Oleaceae</taxon>
        <taxon>Oleeae</taxon>
        <taxon>Olea</taxon>
    </lineage>
</organism>
<dbReference type="GO" id="GO:0008422">
    <property type="term" value="F:beta-glucosidase activity"/>
    <property type="evidence" value="ECO:0007669"/>
    <property type="project" value="TreeGrafter"/>
</dbReference>
<gene>
    <name evidence="5" type="ORF">OLEA9_A089052</name>
</gene>
<accession>A0A8S0SPH9</accession>
<dbReference type="Pfam" id="PF00232">
    <property type="entry name" value="Glyco_hydro_1"/>
    <property type="match status" value="2"/>
</dbReference>
<dbReference type="Gramene" id="OE9A089052T1">
    <property type="protein sequence ID" value="OE9A089052C1"/>
    <property type="gene ID" value="OE9A089052"/>
</dbReference>
<sequence>MFIGVAGKINNGSNGCVAIDEYNLWKEDVALLKKVGFDSYRFSIAWTRLLSGIEPCVTIFHWDISQCLEDEYGGFPSPRIVFVAPIVTGDYAPVMRENVGVWLPSFKPDQVKLVKESYDFIGINYYTASYASVAPRTPGANVIVMGCLLAIVGRSVAVFQSSYKEQRNDVSNSGLLPSTWGTKDRSPALYFRAYLPPRSYALSRAPFS</sequence>
<protein>
    <submittedName>
        <fullName evidence="5">Beta-glucosidase-like</fullName>
    </submittedName>
</protein>
<evidence type="ECO:0000256" key="1">
    <source>
        <dbReference type="ARBA" id="ARBA00010838"/>
    </source>
</evidence>
<dbReference type="OrthoDB" id="65569at2759"/>
<keyword evidence="6" id="KW-1185">Reference proteome</keyword>
<evidence type="ECO:0000256" key="4">
    <source>
        <dbReference type="RuleBase" id="RU003690"/>
    </source>
</evidence>
<dbReference type="InterPro" id="IPR017853">
    <property type="entry name" value="GH"/>
</dbReference>
<name>A0A8S0SPH9_OLEEU</name>
<dbReference type="InterPro" id="IPR001360">
    <property type="entry name" value="Glyco_hydro_1"/>
</dbReference>
<keyword evidence="3" id="KW-0326">Glycosidase</keyword>
<dbReference type="Proteomes" id="UP000594638">
    <property type="component" value="Unassembled WGS sequence"/>
</dbReference>
<dbReference type="Gene3D" id="3.20.20.80">
    <property type="entry name" value="Glycosidases"/>
    <property type="match status" value="2"/>
</dbReference>
<dbReference type="SUPFAM" id="SSF51445">
    <property type="entry name" value="(Trans)glycosidases"/>
    <property type="match status" value="1"/>
</dbReference>
<comment type="caution">
    <text evidence="5">The sequence shown here is derived from an EMBL/GenBank/DDBJ whole genome shotgun (WGS) entry which is preliminary data.</text>
</comment>
<reference evidence="5 6" key="1">
    <citation type="submission" date="2019-12" db="EMBL/GenBank/DDBJ databases">
        <authorList>
            <person name="Alioto T."/>
            <person name="Alioto T."/>
            <person name="Gomez Garrido J."/>
        </authorList>
    </citation>
    <scope>NUCLEOTIDE SEQUENCE [LARGE SCALE GENOMIC DNA]</scope>
</reference>
<dbReference type="PANTHER" id="PTHR10353">
    <property type="entry name" value="GLYCOSYL HYDROLASE"/>
    <property type="match status" value="1"/>
</dbReference>
<dbReference type="AlphaFoldDB" id="A0A8S0SPH9"/>
<dbReference type="EMBL" id="CACTIH010005475">
    <property type="protein sequence ID" value="CAA2994501.1"/>
    <property type="molecule type" value="Genomic_DNA"/>
</dbReference>
<evidence type="ECO:0000313" key="6">
    <source>
        <dbReference type="Proteomes" id="UP000594638"/>
    </source>
</evidence>
<evidence type="ECO:0000256" key="3">
    <source>
        <dbReference type="ARBA" id="ARBA00023295"/>
    </source>
</evidence>
<keyword evidence="2" id="KW-0378">Hydrolase</keyword>